<name>A0A3P4B3B2_9BURK</name>
<evidence type="ECO:0000256" key="3">
    <source>
        <dbReference type="ARBA" id="ARBA00022679"/>
    </source>
</evidence>
<dbReference type="CDD" id="cd06853">
    <property type="entry name" value="GT_WecA_like"/>
    <property type="match status" value="1"/>
</dbReference>
<evidence type="ECO:0000256" key="4">
    <source>
        <dbReference type="ARBA" id="ARBA00022692"/>
    </source>
</evidence>
<comment type="subcellular location">
    <subcellularLocation>
        <location evidence="1">Cell membrane</location>
        <topology evidence="1">Multi-pass membrane protein</topology>
    </subcellularLocation>
</comment>
<dbReference type="PANTHER" id="PTHR22926">
    <property type="entry name" value="PHOSPHO-N-ACETYLMURAMOYL-PENTAPEPTIDE-TRANSFERASE"/>
    <property type="match status" value="1"/>
</dbReference>
<feature type="transmembrane region" description="Helical" evidence="8">
    <location>
        <begin position="192"/>
        <end position="209"/>
    </location>
</feature>
<keyword evidence="5 8" id="KW-1133">Transmembrane helix</keyword>
<evidence type="ECO:0000313" key="9">
    <source>
        <dbReference type="EMBL" id="VCU70118.1"/>
    </source>
</evidence>
<evidence type="ECO:0000313" key="10">
    <source>
        <dbReference type="Proteomes" id="UP000277294"/>
    </source>
</evidence>
<dbReference type="Proteomes" id="UP000277294">
    <property type="component" value="Unassembled WGS sequence"/>
</dbReference>
<dbReference type="EC" id="2.7.8.33" evidence="9"/>
<proteinExistence type="predicted"/>
<keyword evidence="4 8" id="KW-0812">Transmembrane</keyword>
<reference evidence="9 10" key="1">
    <citation type="submission" date="2018-10" db="EMBL/GenBank/DDBJ databases">
        <authorList>
            <person name="Criscuolo A."/>
        </authorList>
    </citation>
    <scope>NUCLEOTIDE SEQUENCE [LARGE SCALE GENOMIC DNA]</scope>
    <source>
        <strain evidence="9">DnA1</strain>
    </source>
</reference>
<accession>A0A3P4B3B2</accession>
<dbReference type="GO" id="GO:0071555">
    <property type="term" value="P:cell wall organization"/>
    <property type="evidence" value="ECO:0007669"/>
    <property type="project" value="TreeGrafter"/>
</dbReference>
<evidence type="ECO:0000256" key="1">
    <source>
        <dbReference type="ARBA" id="ARBA00004651"/>
    </source>
</evidence>
<evidence type="ECO:0000256" key="6">
    <source>
        <dbReference type="ARBA" id="ARBA00023136"/>
    </source>
</evidence>
<feature type="transmembrane region" description="Helical" evidence="8">
    <location>
        <begin position="221"/>
        <end position="242"/>
    </location>
</feature>
<feature type="transmembrane region" description="Helical" evidence="8">
    <location>
        <begin position="302"/>
        <end position="322"/>
    </location>
</feature>
<evidence type="ECO:0000256" key="8">
    <source>
        <dbReference type="SAM" id="Phobius"/>
    </source>
</evidence>
<feature type="binding site" evidence="7">
    <location>
        <position position="160"/>
    </location>
    <ligand>
        <name>Mg(2+)</name>
        <dbReference type="ChEBI" id="CHEBI:18420"/>
    </ligand>
</feature>
<dbReference type="GO" id="GO:0044038">
    <property type="term" value="P:cell wall macromolecule biosynthetic process"/>
    <property type="evidence" value="ECO:0007669"/>
    <property type="project" value="TreeGrafter"/>
</dbReference>
<sequence length="384" mass="41108">MSNMIVPEIWQKGGTAAILAFFAVLLLLPVARRFQLLDFPAGRKDHQQPTPVIGGLAMGIGIFAAEALYQLGTGEFSQEILAYATGGALLLAIGQLDDKYDLPWWLRICAQAIAALITATWGDVRAEHLGPLLGLGTVSLGDWSIPFTVFATVGLINALNMIDGMDGFAGSLCLTALLMLGAAALYSGNTPLAADIAPLCGALLAFLYFNMRFPWRKRAKVFMGNGGSAFLGFTVAWVAFRLTQTPGHPVSPTLALWLVPIPLIDCLVVMTHRIRRGTSPFKADHNHIHHLMRDAGVSPMRTIVTVCLFSLLTGLAAAQSLRAGFNDTPLLVAFAGLLVLWHWVTSKRGRALALLRPLGRSKEEEGIARAAEAAGPISMESDAG</sequence>
<dbReference type="GO" id="GO:0036380">
    <property type="term" value="F:UDP-N-acetylglucosamine-undecaprenyl-phosphate N-acetylglucosaminephosphotransferase activity"/>
    <property type="evidence" value="ECO:0007669"/>
    <property type="project" value="UniProtKB-EC"/>
</dbReference>
<dbReference type="PANTHER" id="PTHR22926:SF3">
    <property type="entry name" value="UNDECAPRENYL-PHOSPHATE ALPHA-N-ACETYLGLUCOSAMINYL 1-PHOSPHATE TRANSFERASE"/>
    <property type="match status" value="1"/>
</dbReference>
<keyword evidence="2" id="KW-1003">Cell membrane</keyword>
<dbReference type="GO" id="GO:0046872">
    <property type="term" value="F:metal ion binding"/>
    <property type="evidence" value="ECO:0007669"/>
    <property type="project" value="UniProtKB-KW"/>
</dbReference>
<feature type="transmembrane region" description="Helical" evidence="8">
    <location>
        <begin position="328"/>
        <end position="344"/>
    </location>
</feature>
<keyword evidence="3 9" id="KW-0808">Transferase</keyword>
<dbReference type="InterPro" id="IPR000715">
    <property type="entry name" value="Glycosyl_transferase_4"/>
</dbReference>
<feature type="transmembrane region" description="Helical" evidence="8">
    <location>
        <begin position="80"/>
        <end position="96"/>
    </location>
</feature>
<feature type="transmembrane region" description="Helical" evidence="8">
    <location>
        <begin position="49"/>
        <end position="68"/>
    </location>
</feature>
<feature type="transmembrane region" description="Helical" evidence="8">
    <location>
        <begin position="143"/>
        <end position="160"/>
    </location>
</feature>
<gene>
    <name evidence="9" type="primary">wecA</name>
    <name evidence="9" type="ORF">PIGHUM_02185</name>
</gene>
<dbReference type="EMBL" id="UWPJ01000017">
    <property type="protein sequence ID" value="VCU70118.1"/>
    <property type="molecule type" value="Genomic_DNA"/>
</dbReference>
<keyword evidence="10" id="KW-1185">Reference proteome</keyword>
<evidence type="ECO:0000256" key="7">
    <source>
        <dbReference type="PIRSR" id="PIRSR600715-1"/>
    </source>
</evidence>
<evidence type="ECO:0000256" key="5">
    <source>
        <dbReference type="ARBA" id="ARBA00022989"/>
    </source>
</evidence>
<keyword evidence="7" id="KW-0460">Magnesium</keyword>
<dbReference type="GO" id="GO:0009103">
    <property type="term" value="P:lipopolysaccharide biosynthetic process"/>
    <property type="evidence" value="ECO:0007669"/>
    <property type="project" value="TreeGrafter"/>
</dbReference>
<dbReference type="GO" id="GO:0005886">
    <property type="term" value="C:plasma membrane"/>
    <property type="evidence" value="ECO:0007669"/>
    <property type="project" value="UniProtKB-SubCell"/>
</dbReference>
<dbReference type="AlphaFoldDB" id="A0A3P4B3B2"/>
<dbReference type="Pfam" id="PF00953">
    <property type="entry name" value="Glycos_transf_4"/>
    <property type="match status" value="1"/>
</dbReference>
<keyword evidence="6 8" id="KW-0472">Membrane</keyword>
<comment type="cofactor">
    <cofactor evidence="7">
        <name>Mg(2+)</name>
        <dbReference type="ChEBI" id="CHEBI:18420"/>
    </cofactor>
</comment>
<feature type="transmembrane region" description="Helical" evidence="8">
    <location>
        <begin position="254"/>
        <end position="272"/>
    </location>
</feature>
<evidence type="ECO:0000256" key="2">
    <source>
        <dbReference type="ARBA" id="ARBA00022475"/>
    </source>
</evidence>
<protein>
    <submittedName>
        <fullName evidence="9">Undecaprenyl-phosphate alpha-N-acetylglucosaminyl 1-phosphate transferase</fullName>
        <ecNumber evidence="9">2.7.8.33</ecNumber>
    </submittedName>
</protein>
<organism evidence="9 10">
    <name type="scientific">Pigmentiphaga humi</name>
    <dbReference type="NCBI Taxonomy" id="2478468"/>
    <lineage>
        <taxon>Bacteria</taxon>
        <taxon>Pseudomonadati</taxon>
        <taxon>Pseudomonadota</taxon>
        <taxon>Betaproteobacteria</taxon>
        <taxon>Burkholderiales</taxon>
        <taxon>Alcaligenaceae</taxon>
        <taxon>Pigmentiphaga</taxon>
    </lineage>
</organism>
<keyword evidence="7" id="KW-0479">Metal-binding</keyword>
<feature type="transmembrane region" description="Helical" evidence="8">
    <location>
        <begin position="167"/>
        <end position="186"/>
    </location>
</feature>